<dbReference type="PANTHER" id="PTHR43149">
    <property type="entry name" value="ENOYL-COA HYDRATASE"/>
    <property type="match status" value="1"/>
</dbReference>
<dbReference type="CDD" id="cd06558">
    <property type="entry name" value="crotonase-like"/>
    <property type="match status" value="1"/>
</dbReference>
<comment type="pathway">
    <text evidence="1">Lipid metabolism; fatty acid beta-oxidation.</text>
</comment>
<accession>A0A286UDV8</accession>
<evidence type="ECO:0000256" key="3">
    <source>
        <dbReference type="ARBA" id="ARBA00022832"/>
    </source>
</evidence>
<dbReference type="InterPro" id="IPR001753">
    <property type="entry name" value="Enoyl-CoA_hydra/iso"/>
</dbReference>
<keyword evidence="4" id="KW-0443">Lipid metabolism</keyword>
<evidence type="ECO:0000256" key="2">
    <source>
        <dbReference type="ARBA" id="ARBA00005254"/>
    </source>
</evidence>
<comment type="caution">
    <text evidence="6">The sequence shown here is derived from an EMBL/GenBank/DDBJ whole genome shotgun (WGS) entry which is preliminary data.</text>
</comment>
<reference evidence="6 7" key="1">
    <citation type="journal article" date="2017" name="Mol. Ecol.">
        <title>Comparative and population genomic landscape of Phellinus noxius: A hypervariable fungus causing root rot in trees.</title>
        <authorList>
            <person name="Chung C.L."/>
            <person name="Lee T.J."/>
            <person name="Akiba M."/>
            <person name="Lee H.H."/>
            <person name="Kuo T.H."/>
            <person name="Liu D."/>
            <person name="Ke H.M."/>
            <person name="Yokoi T."/>
            <person name="Roa M.B."/>
            <person name="Lu M.J."/>
            <person name="Chang Y.Y."/>
            <person name="Ann P.J."/>
            <person name="Tsai J.N."/>
            <person name="Chen C.Y."/>
            <person name="Tzean S.S."/>
            <person name="Ota Y."/>
            <person name="Hattori T."/>
            <person name="Sahashi N."/>
            <person name="Liou R.F."/>
            <person name="Kikuchi T."/>
            <person name="Tsai I.J."/>
        </authorList>
    </citation>
    <scope>NUCLEOTIDE SEQUENCE [LARGE SCALE GENOMIC DNA]</scope>
    <source>
        <strain evidence="6 7">FFPRI411160</strain>
    </source>
</reference>
<dbReference type="STRING" id="2282107.A0A286UDV8"/>
<keyword evidence="3" id="KW-0276">Fatty acid metabolism</keyword>
<evidence type="ECO:0000313" key="6">
    <source>
        <dbReference type="EMBL" id="PAV17738.1"/>
    </source>
</evidence>
<comment type="similarity">
    <text evidence="2">Belongs to the enoyl-CoA hydratase/isomerase family.</text>
</comment>
<evidence type="ECO:0000256" key="1">
    <source>
        <dbReference type="ARBA" id="ARBA00005005"/>
    </source>
</evidence>
<dbReference type="PANTHER" id="PTHR43149:SF1">
    <property type="entry name" value="DELTA(3,5)-DELTA(2,4)-DIENOYL-COA ISOMERASE, MITOCHONDRIAL"/>
    <property type="match status" value="1"/>
</dbReference>
<evidence type="ECO:0000256" key="4">
    <source>
        <dbReference type="ARBA" id="ARBA00023098"/>
    </source>
</evidence>
<keyword evidence="5 6" id="KW-0413">Isomerase</keyword>
<dbReference type="Proteomes" id="UP000217199">
    <property type="component" value="Unassembled WGS sequence"/>
</dbReference>
<dbReference type="AlphaFoldDB" id="A0A286UDV8"/>
<dbReference type="GO" id="GO:0006635">
    <property type="term" value="P:fatty acid beta-oxidation"/>
    <property type="evidence" value="ECO:0007669"/>
    <property type="project" value="UniProtKB-UniPathway"/>
</dbReference>
<dbReference type="SUPFAM" id="SSF52096">
    <property type="entry name" value="ClpP/crotonase"/>
    <property type="match status" value="1"/>
</dbReference>
<dbReference type="UniPathway" id="UPA00659"/>
<dbReference type="InParanoid" id="A0A286UDV8"/>
<dbReference type="InterPro" id="IPR014748">
    <property type="entry name" value="Enoyl-CoA_hydra_C"/>
</dbReference>
<dbReference type="EMBL" id="NBII01000006">
    <property type="protein sequence ID" value="PAV17738.1"/>
    <property type="molecule type" value="Genomic_DNA"/>
</dbReference>
<protein>
    <submittedName>
        <fullName evidence="6">Enoyl-hydratase isomerase family</fullName>
    </submittedName>
</protein>
<keyword evidence="7" id="KW-1185">Reference proteome</keyword>
<organism evidence="6 7">
    <name type="scientific">Pyrrhoderma noxium</name>
    <dbReference type="NCBI Taxonomy" id="2282107"/>
    <lineage>
        <taxon>Eukaryota</taxon>
        <taxon>Fungi</taxon>
        <taxon>Dikarya</taxon>
        <taxon>Basidiomycota</taxon>
        <taxon>Agaricomycotina</taxon>
        <taxon>Agaricomycetes</taxon>
        <taxon>Hymenochaetales</taxon>
        <taxon>Hymenochaetaceae</taxon>
        <taxon>Pyrrhoderma</taxon>
    </lineage>
</organism>
<dbReference type="Gene3D" id="3.90.226.10">
    <property type="entry name" value="2-enoyl-CoA Hydratase, Chain A, domain 1"/>
    <property type="match status" value="1"/>
</dbReference>
<evidence type="ECO:0000256" key="5">
    <source>
        <dbReference type="ARBA" id="ARBA00023235"/>
    </source>
</evidence>
<dbReference type="OrthoDB" id="14970at2759"/>
<gene>
    <name evidence="6" type="ORF">PNOK_0622400</name>
</gene>
<dbReference type="GO" id="GO:0005739">
    <property type="term" value="C:mitochondrion"/>
    <property type="evidence" value="ECO:0007669"/>
    <property type="project" value="TreeGrafter"/>
</dbReference>
<dbReference type="Gene3D" id="1.10.12.10">
    <property type="entry name" value="Lyase 2-enoyl-coa Hydratase, Chain A, domain 2"/>
    <property type="match status" value="1"/>
</dbReference>
<dbReference type="Pfam" id="PF00378">
    <property type="entry name" value="ECH_1"/>
    <property type="match status" value="1"/>
</dbReference>
<sequence>MVFKDLQVSSNFSVSSPSDHVLLVELNRKPVNAFNTAFWTELGQLFDSINTNGEIRVVVLASAMPKLFTAGLDLNDTSALTNKESDPAHKALVIQHGLGKFQNAISSIERCRQPVILAAHGVVLGLGVDIATACDVRYAAADVNFSIKEVDIGLAADIGTLARLGKVTGNESFARELAFTGRYFSATEALSLGLVSRVVPGSRNEVIQAALETAKLIAKKSPIPVIGIKKVMIHAKDHSVQENLEYVSMWNSAALQASDLETAVKSALTKTVPKYPNLPKL</sequence>
<dbReference type="InterPro" id="IPR045002">
    <property type="entry name" value="Ech1-like"/>
</dbReference>
<proteinExistence type="inferred from homology"/>
<name>A0A286UDV8_9AGAM</name>
<dbReference type="GO" id="GO:0051750">
    <property type="term" value="F:delta(3,5)-delta(2,4)-dienoyl-CoA isomerase activity"/>
    <property type="evidence" value="ECO:0007669"/>
    <property type="project" value="TreeGrafter"/>
</dbReference>
<dbReference type="InterPro" id="IPR029045">
    <property type="entry name" value="ClpP/crotonase-like_dom_sf"/>
</dbReference>
<dbReference type="FunFam" id="1.10.12.10:FF:000004">
    <property type="entry name" value="Delta3,5-delta2,4-dienoyl-CoA isomerase"/>
    <property type="match status" value="1"/>
</dbReference>
<evidence type="ECO:0000313" key="7">
    <source>
        <dbReference type="Proteomes" id="UP000217199"/>
    </source>
</evidence>